<feature type="region of interest" description="Disordered" evidence="1">
    <location>
        <begin position="76"/>
        <end position="114"/>
    </location>
</feature>
<reference evidence="2 3" key="1">
    <citation type="submission" date="2023-09" db="EMBL/GenBank/DDBJ databases">
        <authorList>
            <person name="Wang M."/>
        </authorList>
    </citation>
    <scope>NUCLEOTIDE SEQUENCE [LARGE SCALE GENOMIC DNA]</scope>
    <source>
        <strain evidence="2">GT-2023</strain>
        <tissue evidence="2">Liver</tissue>
    </source>
</reference>
<feature type="region of interest" description="Disordered" evidence="1">
    <location>
        <begin position="1"/>
        <end position="57"/>
    </location>
</feature>
<gene>
    <name evidence="2" type="ORF">QQF64_012879</name>
</gene>
<evidence type="ECO:0000313" key="3">
    <source>
        <dbReference type="Proteomes" id="UP001558613"/>
    </source>
</evidence>
<dbReference type="EMBL" id="JAYMGO010000019">
    <property type="protein sequence ID" value="KAL1254818.1"/>
    <property type="molecule type" value="Genomic_DNA"/>
</dbReference>
<name>A0ABR3LPI8_9TELE</name>
<evidence type="ECO:0000313" key="2">
    <source>
        <dbReference type="EMBL" id="KAL1254818.1"/>
    </source>
</evidence>
<evidence type="ECO:0000256" key="1">
    <source>
        <dbReference type="SAM" id="MobiDB-lite"/>
    </source>
</evidence>
<accession>A0ABR3LPI8</accession>
<proteinExistence type="predicted"/>
<organism evidence="2 3">
    <name type="scientific">Cirrhinus molitorella</name>
    <name type="common">mud carp</name>
    <dbReference type="NCBI Taxonomy" id="172907"/>
    <lineage>
        <taxon>Eukaryota</taxon>
        <taxon>Metazoa</taxon>
        <taxon>Chordata</taxon>
        <taxon>Craniata</taxon>
        <taxon>Vertebrata</taxon>
        <taxon>Euteleostomi</taxon>
        <taxon>Actinopterygii</taxon>
        <taxon>Neopterygii</taxon>
        <taxon>Teleostei</taxon>
        <taxon>Ostariophysi</taxon>
        <taxon>Cypriniformes</taxon>
        <taxon>Cyprinidae</taxon>
        <taxon>Labeoninae</taxon>
        <taxon>Labeonini</taxon>
        <taxon>Cirrhinus</taxon>
    </lineage>
</organism>
<feature type="compositionally biased region" description="Basic and acidic residues" evidence="1">
    <location>
        <begin position="1"/>
        <end position="34"/>
    </location>
</feature>
<evidence type="ECO:0008006" key="4">
    <source>
        <dbReference type="Google" id="ProtNLM"/>
    </source>
</evidence>
<dbReference type="Proteomes" id="UP001558613">
    <property type="component" value="Unassembled WGS sequence"/>
</dbReference>
<keyword evidence="3" id="KW-1185">Reference proteome</keyword>
<sequence>MKKSETDRPKAEEAKKRESQSTKRLHEEGDDWKNKERKKPNNSELFEDGVPAVGGGKGAAAIKEQFLTTKEKFHEFLASGRPRQSSEEPDGDSEEPSAGTTQPKKMKLGPTMEN</sequence>
<protein>
    <recommendedName>
        <fullName evidence="4">Telomerase RNA component interacting RNase</fullName>
    </recommendedName>
</protein>
<comment type="caution">
    <text evidence="2">The sequence shown here is derived from an EMBL/GenBank/DDBJ whole genome shotgun (WGS) entry which is preliminary data.</text>
</comment>